<gene>
    <name evidence="3" type="ORF">SAMN05216230_107266</name>
</gene>
<dbReference type="Gene3D" id="3.40.50.1820">
    <property type="entry name" value="alpha/beta hydrolase"/>
    <property type="match status" value="1"/>
</dbReference>
<dbReference type="EMBL" id="FOEQ01000007">
    <property type="protein sequence ID" value="SER37369.1"/>
    <property type="molecule type" value="Genomic_DNA"/>
</dbReference>
<dbReference type="PANTHER" id="PTHR43039">
    <property type="entry name" value="ESTERASE-RELATED"/>
    <property type="match status" value="1"/>
</dbReference>
<dbReference type="Pfam" id="PF12697">
    <property type="entry name" value="Abhydrolase_6"/>
    <property type="match status" value="1"/>
</dbReference>
<evidence type="ECO:0000259" key="2">
    <source>
        <dbReference type="Pfam" id="PF12697"/>
    </source>
</evidence>
<sequence length="270" mass="28712">MTLQKRNNVHVAGNGSATLILSHGFGCDQSMWRCLLPHLVTRFRVVSYDLVGAGQSDLAAYTAEKYASLWGYATDLNELIDAYAEGPVIVVGHSVSAMIGVLAERQRPGRIAGLVMIGGSPCYIDSAGYSGGFAPDEIQALLTTLDDNYLGWSSSMAPTLMGTPGQPLLEAELTSSFCRTDAQIARHFARVIFLSDHRQEVSGLPVPTLIVQCTGDPVVPVGVGEYLHSVLPDSQLSLIDNMGHYPQLSAPGACAAAMDAFFAGHGFGHE</sequence>
<dbReference type="Proteomes" id="UP000199221">
    <property type="component" value="Unassembled WGS sequence"/>
</dbReference>
<evidence type="ECO:0000313" key="4">
    <source>
        <dbReference type="Proteomes" id="UP000199221"/>
    </source>
</evidence>
<name>A0A1H9NP06_9PSED</name>
<feature type="domain" description="AB hydrolase-1" evidence="2">
    <location>
        <begin position="19"/>
        <end position="257"/>
    </location>
</feature>
<dbReference type="InterPro" id="IPR000073">
    <property type="entry name" value="AB_hydrolase_1"/>
</dbReference>
<organism evidence="3 4">
    <name type="scientific">Pseudomonas soli</name>
    <dbReference type="NCBI Taxonomy" id="1306993"/>
    <lineage>
        <taxon>Bacteria</taxon>
        <taxon>Pseudomonadati</taxon>
        <taxon>Pseudomonadota</taxon>
        <taxon>Gammaproteobacteria</taxon>
        <taxon>Pseudomonadales</taxon>
        <taxon>Pseudomonadaceae</taxon>
        <taxon>Pseudomonas</taxon>
    </lineage>
</organism>
<dbReference type="AlphaFoldDB" id="A0A1H9NP06"/>
<comment type="similarity">
    <text evidence="1">Belongs to the AB hydrolase superfamily.</text>
</comment>
<reference evidence="3 4" key="1">
    <citation type="submission" date="2016-10" db="EMBL/GenBank/DDBJ databases">
        <authorList>
            <person name="de Groot N.N."/>
        </authorList>
    </citation>
    <scope>NUCLEOTIDE SEQUENCE [LARGE SCALE GENOMIC DNA]</scope>
    <source>
        <strain evidence="3 4">LMG 27941</strain>
    </source>
</reference>
<dbReference type="InterPro" id="IPR029058">
    <property type="entry name" value="AB_hydrolase_fold"/>
</dbReference>
<dbReference type="SUPFAM" id="SSF53474">
    <property type="entry name" value="alpha/beta-Hydrolases"/>
    <property type="match status" value="1"/>
</dbReference>
<dbReference type="PRINTS" id="PR00111">
    <property type="entry name" value="ABHYDROLASE"/>
</dbReference>
<proteinExistence type="inferred from homology"/>
<accession>A0A1H9NP06</accession>
<protein>
    <submittedName>
        <fullName evidence="3">Sigma-B regulation protein RsbQ</fullName>
    </submittedName>
</protein>
<dbReference type="RefSeq" id="WP_094011753.1">
    <property type="nucleotide sequence ID" value="NZ_FOEQ01000007.1"/>
</dbReference>
<evidence type="ECO:0000313" key="3">
    <source>
        <dbReference type="EMBL" id="SER37369.1"/>
    </source>
</evidence>
<evidence type="ECO:0000256" key="1">
    <source>
        <dbReference type="ARBA" id="ARBA00008645"/>
    </source>
</evidence>